<name>A0AC35TJT2_9BILA</name>
<protein>
    <submittedName>
        <fullName evidence="2">ATP-dependent RNA helicase TDRD12</fullName>
    </submittedName>
</protein>
<accession>A0AC35TJT2</accession>
<dbReference type="WBParaSite" id="RSKR_0000127400.1">
    <property type="protein sequence ID" value="RSKR_0000127400.1"/>
    <property type="gene ID" value="RSKR_0000127400"/>
</dbReference>
<organism evidence="1 2">
    <name type="scientific">Rhabditophanes sp. KR3021</name>
    <dbReference type="NCBI Taxonomy" id="114890"/>
    <lineage>
        <taxon>Eukaryota</taxon>
        <taxon>Metazoa</taxon>
        <taxon>Ecdysozoa</taxon>
        <taxon>Nematoda</taxon>
        <taxon>Chromadorea</taxon>
        <taxon>Rhabditida</taxon>
        <taxon>Tylenchina</taxon>
        <taxon>Panagrolaimomorpha</taxon>
        <taxon>Strongyloidoidea</taxon>
        <taxon>Alloionematidae</taxon>
        <taxon>Rhabditophanes</taxon>
    </lineage>
</organism>
<evidence type="ECO:0000313" key="2">
    <source>
        <dbReference type="WBParaSite" id="RSKR_0000127400.1"/>
    </source>
</evidence>
<evidence type="ECO:0000313" key="1">
    <source>
        <dbReference type="Proteomes" id="UP000095286"/>
    </source>
</evidence>
<proteinExistence type="predicted"/>
<sequence>MFKPSMPKIGEIPLRRVNKSMSPGSNHTNHLLDETCAEIKQEIGSEQNYNYSPIPEHFHKQHIERYSKIGYPPHLAAAIAGAKENLVPTPADVAFSHVVERTDVQNIRLQSSLTDECVYTYLFPMLKVFYLNNVHMTVENRNKTPRGLVLCSNPETAIATYGCIQKFVIDGKLPFVVKLAHQKTKIKDVYKHIQSLCHILVITHATLNNLVTKAEILLTKCCYIILQSVDEWIPTNPKTCPIQKIKDIHVQMKFSGFPSSEHYILVSTGECFDKTADQICKIFSTNMHYDIDLGINNAIEEQNVL</sequence>
<dbReference type="Proteomes" id="UP000095286">
    <property type="component" value="Unplaced"/>
</dbReference>
<reference evidence="2" key="1">
    <citation type="submission" date="2016-11" db="UniProtKB">
        <authorList>
            <consortium name="WormBaseParasite"/>
        </authorList>
    </citation>
    <scope>IDENTIFICATION</scope>
    <source>
        <strain evidence="2">KR3021</strain>
    </source>
</reference>